<dbReference type="InterPro" id="IPR000675">
    <property type="entry name" value="Cutinase/axe"/>
</dbReference>
<dbReference type="GO" id="GO:0052689">
    <property type="term" value="F:carboxylic ester hydrolase activity"/>
    <property type="evidence" value="ECO:0007669"/>
    <property type="project" value="UniProtKB-ARBA"/>
</dbReference>
<evidence type="ECO:0000256" key="2">
    <source>
        <dbReference type="ARBA" id="ARBA00023157"/>
    </source>
</evidence>
<dbReference type="AlphaFoldDB" id="A0A4S9F200"/>
<comment type="caution">
    <text evidence="3">The sequence shown here is derived from an EMBL/GenBank/DDBJ whole genome shotgun (WGS) entry which is preliminary data.</text>
</comment>
<dbReference type="EMBL" id="QZAV01000034">
    <property type="protein sequence ID" value="THX41431.1"/>
    <property type="molecule type" value="Genomic_DNA"/>
</dbReference>
<dbReference type="Gene3D" id="3.40.50.1820">
    <property type="entry name" value="alpha/beta hydrolase"/>
    <property type="match status" value="1"/>
</dbReference>
<dbReference type="Pfam" id="PF01083">
    <property type="entry name" value="Cutinase"/>
    <property type="match status" value="1"/>
</dbReference>
<evidence type="ECO:0000256" key="1">
    <source>
        <dbReference type="ARBA" id="ARBA00022801"/>
    </source>
</evidence>
<reference evidence="3 4" key="1">
    <citation type="submission" date="2018-10" db="EMBL/GenBank/DDBJ databases">
        <title>Fifty Aureobasidium pullulans genomes reveal a recombining polyextremotolerant generalist.</title>
        <authorList>
            <person name="Gostincar C."/>
            <person name="Turk M."/>
            <person name="Zajc J."/>
            <person name="Gunde-Cimerman N."/>
        </authorList>
    </citation>
    <scope>NUCLEOTIDE SEQUENCE [LARGE SCALE GENOMIC DNA]</scope>
    <source>
        <strain evidence="3 4">EXF-9785</strain>
    </source>
</reference>
<proteinExistence type="predicted"/>
<dbReference type="PANTHER" id="PTHR33630">
    <property type="entry name" value="CUTINASE RV1984C-RELATED-RELATED"/>
    <property type="match status" value="1"/>
</dbReference>
<gene>
    <name evidence="3" type="ORF">D6D10_02714</name>
</gene>
<dbReference type="SMART" id="SM01110">
    <property type="entry name" value="Cutinase"/>
    <property type="match status" value="1"/>
</dbReference>
<dbReference type="SUPFAM" id="SSF53474">
    <property type="entry name" value="alpha/beta-Hydrolases"/>
    <property type="match status" value="1"/>
</dbReference>
<name>A0A4S9F200_AURPU</name>
<keyword evidence="1 3" id="KW-0378">Hydrolase</keyword>
<organism evidence="3 4">
    <name type="scientific">Aureobasidium pullulans</name>
    <name type="common">Black yeast</name>
    <name type="synonym">Pullularia pullulans</name>
    <dbReference type="NCBI Taxonomy" id="5580"/>
    <lineage>
        <taxon>Eukaryota</taxon>
        <taxon>Fungi</taxon>
        <taxon>Dikarya</taxon>
        <taxon>Ascomycota</taxon>
        <taxon>Pezizomycotina</taxon>
        <taxon>Dothideomycetes</taxon>
        <taxon>Dothideomycetidae</taxon>
        <taxon>Dothideales</taxon>
        <taxon>Saccotheciaceae</taxon>
        <taxon>Aureobasidium</taxon>
    </lineage>
</organism>
<dbReference type="Proteomes" id="UP000308953">
    <property type="component" value="Unassembled WGS sequence"/>
</dbReference>
<sequence length="346" mass="37796">MTLKTYYLGLTSMNTTSTQVISDVRDRESYPGCQVGYCLSRAQCTNISMPQSLERLEGLYEKIYRDGCLITRQRLVPHFRSASITQLVTSPPQRRHTPSAIPIIELRYPGPAQDLICRCGSSNFLTFPRTNLSRSEPADACFDYRILDARGTAEPQGISMMFQTLVSRVLQNTTGGLSQPILFPAGPAQNTSSGQEYLLHAISTGIQACPDQKYVLLGYSQGASLVLYASSRLGKKALEAIKAIILVGNPYRIPGKSDNVDSHGNTDARGNIGMFVTQAITSNTPIPQFPESLEKSGKVLDYCLENDIVCASDPACDCQIAADHLSYGLVNSVQETAFQHIVKVLA</sequence>
<protein>
    <submittedName>
        <fullName evidence="3">Alpha/beta-hydrolase</fullName>
    </submittedName>
</protein>
<accession>A0A4S9F200</accession>
<evidence type="ECO:0000313" key="4">
    <source>
        <dbReference type="Proteomes" id="UP000308953"/>
    </source>
</evidence>
<keyword evidence="2" id="KW-1015">Disulfide bond</keyword>
<dbReference type="InterPro" id="IPR029058">
    <property type="entry name" value="AB_hydrolase_fold"/>
</dbReference>
<evidence type="ECO:0000313" key="3">
    <source>
        <dbReference type="EMBL" id="THX41431.1"/>
    </source>
</evidence>
<dbReference type="PANTHER" id="PTHR33630:SF9">
    <property type="entry name" value="CUTINASE 4"/>
    <property type="match status" value="1"/>
</dbReference>